<protein>
    <submittedName>
        <fullName evidence="2">Uncharacterized protein</fullName>
    </submittedName>
</protein>
<feature type="region of interest" description="Disordered" evidence="1">
    <location>
        <begin position="1"/>
        <end position="75"/>
    </location>
</feature>
<evidence type="ECO:0000313" key="2">
    <source>
        <dbReference type="EMBL" id="KAJ7695635.1"/>
    </source>
</evidence>
<accession>A0AAD7GM53</accession>
<keyword evidence="3" id="KW-1185">Reference proteome</keyword>
<feature type="region of interest" description="Disordered" evidence="1">
    <location>
        <begin position="177"/>
        <end position="203"/>
    </location>
</feature>
<feature type="compositionally biased region" description="Polar residues" evidence="1">
    <location>
        <begin position="46"/>
        <end position="56"/>
    </location>
</feature>
<proteinExistence type="predicted"/>
<reference evidence="2" key="1">
    <citation type="submission" date="2023-03" db="EMBL/GenBank/DDBJ databases">
        <title>Massive genome expansion in bonnet fungi (Mycena s.s.) driven by repeated elements and novel gene families across ecological guilds.</title>
        <authorList>
            <consortium name="Lawrence Berkeley National Laboratory"/>
            <person name="Harder C.B."/>
            <person name="Miyauchi S."/>
            <person name="Viragh M."/>
            <person name="Kuo A."/>
            <person name="Thoen E."/>
            <person name="Andreopoulos B."/>
            <person name="Lu D."/>
            <person name="Skrede I."/>
            <person name="Drula E."/>
            <person name="Henrissat B."/>
            <person name="Morin E."/>
            <person name="Kohler A."/>
            <person name="Barry K."/>
            <person name="LaButti K."/>
            <person name="Morin E."/>
            <person name="Salamov A."/>
            <person name="Lipzen A."/>
            <person name="Mereny Z."/>
            <person name="Hegedus B."/>
            <person name="Baldrian P."/>
            <person name="Stursova M."/>
            <person name="Weitz H."/>
            <person name="Taylor A."/>
            <person name="Grigoriev I.V."/>
            <person name="Nagy L.G."/>
            <person name="Martin F."/>
            <person name="Kauserud H."/>
        </authorList>
    </citation>
    <scope>NUCLEOTIDE SEQUENCE</scope>
    <source>
        <strain evidence="2">CBHHK067</strain>
    </source>
</reference>
<sequence length="535" mass="59132">MHRNTSSLYGNLGPPRPPDQHEIPEGLPMDLRMHQQDLGLGPLPSSCGSFTRSQSFEPPGQSRHPHIQRSSSGVLPTIYDLPDPAFLNQYTDRGIQDYQHSPSQSTHNVVAPVDLAAMLSSLNLRQNQIDDQNRILRQMNSALQARVDLLEHAHILNQPTASDGAATADAAPVRGSQVAARGGAQHRGSGHPAPSIPGTVPVNNADLPSLGNVKVLSDVQKQVRLSLKRDVRATFQAVCSVGTKDDWSDPQIRRVNEITGKVYLTPNFESGVTDAVNMHIFAAVAKQVENEFKDVECQLEGLATCGASWDINVIKAMAKEAFPNYKRQWTVAHNEAANLQKAKVNQHRSVADKHAKAKNLDSAIIRDLMHEEHMSDEASGPEDESQENFSNWKWQMAAASGHAQITAATLAEMNFVKVLELDWHSSEFSVFNAEIHGTWFESLSARQKNTPKYSRMRSTGRRSSRIPTVAPFNFEISQPWLERHCFDPKYRELLSEWNSWPNPPGFGSSLDSTSSSRMTIGVSHDSPTIDPSLAL</sequence>
<name>A0AAD7GM53_MYCRO</name>
<comment type="caution">
    <text evidence="2">The sequence shown here is derived from an EMBL/GenBank/DDBJ whole genome shotgun (WGS) entry which is preliminary data.</text>
</comment>
<dbReference type="Proteomes" id="UP001221757">
    <property type="component" value="Unassembled WGS sequence"/>
</dbReference>
<organism evidence="2 3">
    <name type="scientific">Mycena rosella</name>
    <name type="common">Pink bonnet</name>
    <name type="synonym">Agaricus rosellus</name>
    <dbReference type="NCBI Taxonomy" id="1033263"/>
    <lineage>
        <taxon>Eukaryota</taxon>
        <taxon>Fungi</taxon>
        <taxon>Dikarya</taxon>
        <taxon>Basidiomycota</taxon>
        <taxon>Agaricomycotina</taxon>
        <taxon>Agaricomycetes</taxon>
        <taxon>Agaricomycetidae</taxon>
        <taxon>Agaricales</taxon>
        <taxon>Marasmiineae</taxon>
        <taxon>Mycenaceae</taxon>
        <taxon>Mycena</taxon>
    </lineage>
</organism>
<evidence type="ECO:0000313" key="3">
    <source>
        <dbReference type="Proteomes" id="UP001221757"/>
    </source>
</evidence>
<dbReference type="AlphaFoldDB" id="A0AAD7GM53"/>
<evidence type="ECO:0000256" key="1">
    <source>
        <dbReference type="SAM" id="MobiDB-lite"/>
    </source>
</evidence>
<dbReference type="EMBL" id="JARKIE010000037">
    <property type="protein sequence ID" value="KAJ7695635.1"/>
    <property type="molecule type" value="Genomic_DNA"/>
</dbReference>
<gene>
    <name evidence="2" type="ORF">B0H17DRAFT_1131266</name>
</gene>
<feature type="region of interest" description="Disordered" evidence="1">
    <location>
        <begin position="508"/>
        <end position="535"/>
    </location>
</feature>